<proteinExistence type="predicted"/>
<dbReference type="EMBL" id="AP012492">
    <property type="protein sequence ID" value="BAM32769.1"/>
    <property type="molecule type" value="Genomic_DNA"/>
</dbReference>
<dbReference type="EMBL" id="DS990399">
    <property type="protein sequence ID" value="EFR47712.1"/>
    <property type="molecule type" value="Genomic_DNA"/>
</dbReference>
<evidence type="ECO:0000313" key="3">
    <source>
        <dbReference type="EMBL" id="EFR47712.1"/>
    </source>
</evidence>
<keyword evidence="4" id="KW-1185">Reference proteome</keyword>
<reference evidence="2" key="3">
    <citation type="submission" date="2012-07" db="EMBL/GenBank/DDBJ databases">
        <authorList>
            <person name="Akiyama T."/>
            <person name="Takeshita N."/>
            <person name="Ohmagari N."/>
            <person name="Kirikae T."/>
        </authorList>
    </citation>
    <scope>NUCLEOTIDE SEQUENCE</scope>
    <source>
        <strain evidence="2">ATCC BAA-847</strain>
    </source>
</reference>
<dbReference type="AlphaFoldDB" id="A0AAI8MNB5"/>
<feature type="signal peptide" evidence="1">
    <location>
        <begin position="1"/>
        <end position="18"/>
    </location>
</feature>
<gene>
    <name evidence="2" type="ORF">HCBAA847_1539</name>
    <name evidence="3" type="ORF">HCCG_02261</name>
</gene>
<evidence type="ECO:0000313" key="4">
    <source>
        <dbReference type="Proteomes" id="UP000005755"/>
    </source>
</evidence>
<accession>A0AAI8MNB5</accession>
<keyword evidence="1" id="KW-0732">Signal</keyword>
<reference evidence="4" key="4">
    <citation type="journal article" date="2014" name="Genome Announc.">
        <title>Draft genome sequences of six enterohepatic helicobacter species isolated from humans and one from rhesus macaques.</title>
        <authorList>
            <person name="Shen Z."/>
            <person name="Sheh A."/>
            <person name="Young S.K."/>
            <person name="Abouelliel A."/>
            <person name="Ward D.V."/>
            <person name="Earl A.M."/>
            <person name="Fox J.G."/>
        </authorList>
    </citation>
    <scope>NUCLEOTIDE SEQUENCE [LARGE SCALE GENOMIC DNA]</scope>
    <source>
        <strain evidence="4">CCUG 18818</strain>
    </source>
</reference>
<sequence>MKKLLYTILLCLIFSANAEPPTLADTYSCTKSGSTEQSIAEKSFIQNPIKYYKRWALAHCLKYTSSVDKTMSSGCGKKMPQDIINLRHIDNMTRLLGGEALDEVKAYIDEYYKVIVEFSHKGYVNACFDLVYENKEFDAEVERIIKKYCKECK</sequence>
<dbReference type="Proteomes" id="UP000006036">
    <property type="component" value="Chromosome 1"/>
</dbReference>
<reference evidence="3" key="1">
    <citation type="submission" date="2008-08" db="EMBL/GenBank/DDBJ databases">
        <title>Annotation of Helicobacter cinaedi strain CCUG 18818.</title>
        <authorList>
            <consortium name="The Broad Institute Genome Sequencing Platform"/>
            <person name="Fox J.G."/>
            <person name="Shen Z."/>
            <person name="Charoenlap N."/>
            <person name="Schauer D.B."/>
            <person name="Ward D."/>
            <person name="Mehta T."/>
            <person name="Young S."/>
            <person name="Jaffe D."/>
            <person name="Gnerre S."/>
            <person name="Berlin A."/>
            <person name="Heiman D."/>
            <person name="Hepburn T."/>
            <person name="Shea T."/>
            <person name="Sykes S."/>
            <person name="Alvarado L."/>
            <person name="Kodira C."/>
            <person name="Borodovsky M."/>
            <person name="Lander E."/>
            <person name="Galagan J."/>
            <person name="Nusbaum C."/>
            <person name="Birren B."/>
        </authorList>
    </citation>
    <scope>NUCLEOTIDE SEQUENCE</scope>
    <source>
        <strain evidence="3">CCUG 18818</strain>
    </source>
</reference>
<organism evidence="2 5">
    <name type="scientific">Helicobacter cinaedi CCUG 18818 = ATCC BAA-847</name>
    <dbReference type="NCBI Taxonomy" id="537971"/>
    <lineage>
        <taxon>Bacteria</taxon>
        <taxon>Pseudomonadati</taxon>
        <taxon>Campylobacterota</taxon>
        <taxon>Epsilonproteobacteria</taxon>
        <taxon>Campylobacterales</taxon>
        <taxon>Helicobacteraceae</taxon>
        <taxon>Helicobacter</taxon>
    </lineage>
</organism>
<evidence type="ECO:0000256" key="1">
    <source>
        <dbReference type="SAM" id="SignalP"/>
    </source>
</evidence>
<feature type="chain" id="PRO_5042582134" evidence="1">
    <location>
        <begin position="19"/>
        <end position="153"/>
    </location>
</feature>
<name>A0AAI8MNB5_9HELI</name>
<evidence type="ECO:0000313" key="2">
    <source>
        <dbReference type="EMBL" id="BAM32769.1"/>
    </source>
</evidence>
<protein>
    <submittedName>
        <fullName evidence="2">Uncharacterized protein</fullName>
    </submittedName>
</protein>
<evidence type="ECO:0000313" key="5">
    <source>
        <dbReference type="Proteomes" id="UP000006036"/>
    </source>
</evidence>
<dbReference type="KEGG" id="hcb:HCBAA847_1539"/>
<dbReference type="Proteomes" id="UP000005755">
    <property type="component" value="Unassembled WGS sequence"/>
</dbReference>
<dbReference type="RefSeq" id="WP_002957612.1">
    <property type="nucleotide sequence ID" value="NC_020555.1"/>
</dbReference>
<reference evidence="2 5" key="2">
    <citation type="journal article" date="2012" name="J. Bacteriol.">
        <title>Complete Genome Sequence of Helicobacter cinaedi Type Strain ATCC BAA-847.</title>
        <authorList>
            <person name="Miyoshi-Akiyama T."/>
            <person name="Takeshita N."/>
            <person name="Ohmagari N."/>
            <person name="Kirikae T."/>
        </authorList>
    </citation>
    <scope>NUCLEOTIDE SEQUENCE [LARGE SCALE GENOMIC DNA]</scope>
    <source>
        <strain evidence="2 5">ATCC BAA-847</strain>
    </source>
</reference>